<gene>
    <name evidence="1" type="ORF">B1991_17945</name>
</gene>
<evidence type="ECO:0000313" key="2">
    <source>
        <dbReference type="Proteomes" id="UP000306317"/>
    </source>
</evidence>
<name>A0A4S3K7K9_9GAMM</name>
<dbReference type="OrthoDB" id="5956112at2"/>
<comment type="caution">
    <text evidence="1">The sequence shown here is derived from an EMBL/GenBank/DDBJ whole genome shotgun (WGS) entry which is preliminary data.</text>
</comment>
<evidence type="ECO:0000313" key="1">
    <source>
        <dbReference type="EMBL" id="THD04166.1"/>
    </source>
</evidence>
<keyword evidence="2" id="KW-1185">Reference proteome</keyword>
<reference evidence="1 2" key="1">
    <citation type="submission" date="2017-02" db="EMBL/GenBank/DDBJ databases">
        <title>Whole genome sequencing of Rhodanobacter lindaniclasticus DSM 17932.</title>
        <authorList>
            <person name="Kumar S."/>
            <person name="Patil P."/>
            <person name="Patil P.B."/>
        </authorList>
    </citation>
    <scope>NUCLEOTIDE SEQUENCE [LARGE SCALE GENOMIC DNA]</scope>
    <source>
        <strain evidence="1 2">DSM 17932</strain>
    </source>
</reference>
<dbReference type="RefSeq" id="WP_136260054.1">
    <property type="nucleotide sequence ID" value="NZ_MWIO01000083.1"/>
</dbReference>
<dbReference type="AlphaFoldDB" id="A0A4S3K7K9"/>
<proteinExistence type="predicted"/>
<sequence length="91" mass="10219">MADENAGKQLDHVTDTLAQLKEMRHYAKNNVEHLTAIWLLFDGELSKLKQTDKIDDLMNRQGQLHDALETVIADLEALQQKLQPPPEGTAG</sequence>
<dbReference type="EMBL" id="MWIO01000083">
    <property type="protein sequence ID" value="THD04166.1"/>
    <property type="molecule type" value="Genomic_DNA"/>
</dbReference>
<accession>A0A4S3K7K9</accession>
<protein>
    <submittedName>
        <fullName evidence="1">Uncharacterized protein</fullName>
    </submittedName>
</protein>
<dbReference type="Proteomes" id="UP000306317">
    <property type="component" value="Unassembled WGS sequence"/>
</dbReference>
<organism evidence="1 2">
    <name type="scientific">Rhodanobacter lindaniclasticus</name>
    <dbReference type="NCBI Taxonomy" id="75310"/>
    <lineage>
        <taxon>Bacteria</taxon>
        <taxon>Pseudomonadati</taxon>
        <taxon>Pseudomonadota</taxon>
        <taxon>Gammaproteobacteria</taxon>
        <taxon>Lysobacterales</taxon>
        <taxon>Rhodanobacteraceae</taxon>
        <taxon>Rhodanobacter</taxon>
    </lineage>
</organism>